<dbReference type="Pfam" id="PF02518">
    <property type="entry name" value="HATPase_c"/>
    <property type="match status" value="1"/>
</dbReference>
<evidence type="ECO:0000256" key="2">
    <source>
        <dbReference type="ARBA" id="ARBA00004236"/>
    </source>
</evidence>
<dbReference type="PATRIC" id="fig|36807.3.peg.1380"/>
<evidence type="ECO:0000259" key="9">
    <source>
        <dbReference type="PROSITE" id="PS50109"/>
    </source>
</evidence>
<dbReference type="EC" id="2.7.13.3" evidence="3"/>
<feature type="transmembrane region" description="Helical" evidence="8">
    <location>
        <begin position="52"/>
        <end position="73"/>
    </location>
</feature>
<feature type="transmembrane region" description="Helical" evidence="8">
    <location>
        <begin position="24"/>
        <end position="45"/>
    </location>
</feature>
<evidence type="ECO:0000256" key="6">
    <source>
        <dbReference type="ARBA" id="ARBA00022777"/>
    </source>
</evidence>
<proteinExistence type="predicted"/>
<dbReference type="SUPFAM" id="SSF55785">
    <property type="entry name" value="PYP-like sensor domain (PAS domain)"/>
    <property type="match status" value="1"/>
</dbReference>
<dbReference type="Gene3D" id="3.30.565.10">
    <property type="entry name" value="Histidine kinase-like ATPase, C-terminal domain"/>
    <property type="match status" value="1"/>
</dbReference>
<protein>
    <recommendedName>
        <fullName evidence="3">histidine kinase</fullName>
        <ecNumber evidence="3">2.7.13.3</ecNumber>
    </recommendedName>
</protein>
<dbReference type="CDD" id="cd00082">
    <property type="entry name" value="HisKA"/>
    <property type="match status" value="1"/>
</dbReference>
<dbReference type="PANTHER" id="PTHR43711">
    <property type="entry name" value="TWO-COMPONENT HISTIDINE KINASE"/>
    <property type="match status" value="1"/>
</dbReference>
<dbReference type="PRINTS" id="PR00344">
    <property type="entry name" value="BCTRLSENSOR"/>
</dbReference>
<evidence type="ECO:0000256" key="4">
    <source>
        <dbReference type="ARBA" id="ARBA00022553"/>
    </source>
</evidence>
<dbReference type="PROSITE" id="PS50109">
    <property type="entry name" value="HIS_KIN"/>
    <property type="match status" value="1"/>
</dbReference>
<dbReference type="RefSeq" id="WP_061682846.1">
    <property type="nucleotide sequence ID" value="NZ_BAABEE010000001.1"/>
</dbReference>
<dbReference type="GO" id="GO:0000155">
    <property type="term" value="F:phosphorelay sensor kinase activity"/>
    <property type="evidence" value="ECO:0007669"/>
    <property type="project" value="InterPro"/>
</dbReference>
<dbReference type="InterPro" id="IPR035965">
    <property type="entry name" value="PAS-like_dom_sf"/>
</dbReference>
<evidence type="ECO:0000313" key="11">
    <source>
        <dbReference type="Proteomes" id="UP000075357"/>
    </source>
</evidence>
<evidence type="ECO:0000256" key="3">
    <source>
        <dbReference type="ARBA" id="ARBA00012438"/>
    </source>
</evidence>
<dbReference type="InterPro" id="IPR004358">
    <property type="entry name" value="Sig_transdc_His_kin-like_C"/>
</dbReference>
<dbReference type="FunFam" id="3.30.565.10:FF:000006">
    <property type="entry name" value="Sensor histidine kinase WalK"/>
    <property type="match status" value="1"/>
</dbReference>
<keyword evidence="7" id="KW-0902">Two-component regulatory system</keyword>
<dbReference type="InterPro" id="IPR003661">
    <property type="entry name" value="HisK_dim/P_dom"/>
</dbReference>
<feature type="transmembrane region" description="Helical" evidence="8">
    <location>
        <begin position="79"/>
        <end position="96"/>
    </location>
</feature>
<dbReference type="CDD" id="cd00075">
    <property type="entry name" value="HATPase"/>
    <property type="match status" value="1"/>
</dbReference>
<dbReference type="Proteomes" id="UP000075357">
    <property type="component" value="Unassembled WGS sequence"/>
</dbReference>
<feature type="domain" description="Histidine kinase" evidence="9">
    <location>
        <begin position="329"/>
        <end position="540"/>
    </location>
</feature>
<dbReference type="InterPro" id="IPR036097">
    <property type="entry name" value="HisK_dim/P_sf"/>
</dbReference>
<dbReference type="GO" id="GO:0005886">
    <property type="term" value="C:plasma membrane"/>
    <property type="evidence" value="ECO:0007669"/>
    <property type="project" value="UniProtKB-SubCell"/>
</dbReference>
<dbReference type="AlphaFoldDB" id="A0A150HEM1"/>
<keyword evidence="8" id="KW-0472">Membrane</keyword>
<sequence length="551" mass="60057">MTTPRVESRWADSQLIGTVVRSVWQWQLMVGFSTVAVALGVTLLNPRLFGDISLLTGLALICAITSWAMVMPWARHRELVLALPFADAVAIGLLAISDHTLGYLWVVPMAWVATYYSMAAVVAALGLIFALQIVRWWIPGAPLTSPLEIMIVLLGLGFLGIAMNQGARRTRAFRLLIQRQSRQLDRAVARMSVHEDRANGLFDTVSTALARVDDRGNIDLANAAYRHLYAYDNDDYRHPPRAVEYGAYRGTALPRDATSIARAARGERVENELIWLYDASGEWRALSMSIRGRTVRTETDDDTEVSIIQLDDVTDTERERREQRATTSAVSHELRNPLTVILGHADLMLDAEDLTPAQREHATVIEGAAERMLALTKSLLDSHRAPEMSDQFDLSVIAAATADAFAPAAAASDIDLQTNIDRPLPITGDGFRLRQVVDNLISNAIKYTPRGGSVEVMTTAEGDDAVLRVSDTGIGIAADDLERVFVPYFRARSATASGIAGTGLGMSIARQIIEENAGTISLESTLGTGTTATVRLPLRGSHRPSTTEVSA</sequence>
<dbReference type="Gene3D" id="1.10.287.130">
    <property type="match status" value="1"/>
</dbReference>
<comment type="caution">
    <text evidence="10">The sequence shown here is derived from an EMBL/GenBank/DDBJ whole genome shotgun (WGS) entry which is preliminary data.</text>
</comment>
<evidence type="ECO:0000256" key="1">
    <source>
        <dbReference type="ARBA" id="ARBA00000085"/>
    </source>
</evidence>
<keyword evidence="5 10" id="KW-0808">Transferase</keyword>
<evidence type="ECO:0000313" key="10">
    <source>
        <dbReference type="EMBL" id="KXZ60573.1"/>
    </source>
</evidence>
<gene>
    <name evidence="10" type="primary">phoR_3</name>
    <name evidence="10" type="ORF">Mlaev_01359</name>
</gene>
<dbReference type="SUPFAM" id="SSF47384">
    <property type="entry name" value="Homodimeric domain of signal transducing histidine kinase"/>
    <property type="match status" value="1"/>
</dbReference>
<keyword evidence="8" id="KW-0812">Transmembrane</keyword>
<keyword evidence="8" id="KW-1133">Transmembrane helix</keyword>
<dbReference type="InterPro" id="IPR050736">
    <property type="entry name" value="Sensor_HK_Regulatory"/>
</dbReference>
<comment type="catalytic activity">
    <reaction evidence="1">
        <text>ATP + protein L-histidine = ADP + protein N-phospho-L-histidine.</text>
        <dbReference type="EC" id="2.7.13.3"/>
    </reaction>
</comment>
<dbReference type="STRING" id="36807.Mlaev_01359"/>
<evidence type="ECO:0000256" key="8">
    <source>
        <dbReference type="SAM" id="Phobius"/>
    </source>
</evidence>
<dbReference type="InterPro" id="IPR005467">
    <property type="entry name" value="His_kinase_dom"/>
</dbReference>
<dbReference type="SUPFAM" id="SSF55874">
    <property type="entry name" value="ATPase domain of HSP90 chaperone/DNA topoisomerase II/histidine kinase"/>
    <property type="match status" value="1"/>
</dbReference>
<dbReference type="InterPro" id="IPR036890">
    <property type="entry name" value="HATPase_C_sf"/>
</dbReference>
<reference evidence="10 11" key="1">
    <citation type="submission" date="2016-01" db="EMBL/GenBank/DDBJ databases">
        <title>Draft genome sequences of Microbacterium laevaniformans LCDC 91-0039 and the type strain of Microbacterium hominis LCDC 84-209.</title>
        <authorList>
            <person name="Bernier A.-M."/>
            <person name="Bernard K."/>
        </authorList>
    </citation>
    <scope>NUCLEOTIDE SEQUENCE [LARGE SCALE GENOMIC DNA]</scope>
    <source>
        <strain evidence="10 11">LCDC 91-0039</strain>
    </source>
</reference>
<organism evidence="10 11">
    <name type="scientific">Microbacterium laevaniformans</name>
    <dbReference type="NCBI Taxonomy" id="36807"/>
    <lineage>
        <taxon>Bacteria</taxon>
        <taxon>Bacillati</taxon>
        <taxon>Actinomycetota</taxon>
        <taxon>Actinomycetes</taxon>
        <taxon>Micrococcales</taxon>
        <taxon>Microbacteriaceae</taxon>
        <taxon>Microbacterium</taxon>
    </lineage>
</organism>
<feature type="transmembrane region" description="Helical" evidence="8">
    <location>
        <begin position="149"/>
        <end position="167"/>
    </location>
</feature>
<dbReference type="SMART" id="SM00388">
    <property type="entry name" value="HisKA"/>
    <property type="match status" value="1"/>
</dbReference>
<name>A0A150HEM1_9MICO</name>
<dbReference type="PANTHER" id="PTHR43711:SF1">
    <property type="entry name" value="HISTIDINE KINASE 1"/>
    <property type="match status" value="1"/>
</dbReference>
<accession>A0A150HEM1</accession>
<keyword evidence="6" id="KW-0418">Kinase</keyword>
<dbReference type="InterPro" id="IPR003594">
    <property type="entry name" value="HATPase_dom"/>
</dbReference>
<dbReference type="Pfam" id="PF00512">
    <property type="entry name" value="HisKA"/>
    <property type="match status" value="1"/>
</dbReference>
<feature type="transmembrane region" description="Helical" evidence="8">
    <location>
        <begin position="103"/>
        <end position="129"/>
    </location>
</feature>
<evidence type="ECO:0000256" key="7">
    <source>
        <dbReference type="ARBA" id="ARBA00023012"/>
    </source>
</evidence>
<dbReference type="SMART" id="SM00387">
    <property type="entry name" value="HATPase_c"/>
    <property type="match status" value="1"/>
</dbReference>
<keyword evidence="4" id="KW-0597">Phosphoprotein</keyword>
<dbReference type="EMBL" id="LRAD01000030">
    <property type="protein sequence ID" value="KXZ60573.1"/>
    <property type="molecule type" value="Genomic_DNA"/>
</dbReference>
<comment type="subcellular location">
    <subcellularLocation>
        <location evidence="2">Cell membrane</location>
    </subcellularLocation>
</comment>
<evidence type="ECO:0000256" key="5">
    <source>
        <dbReference type="ARBA" id="ARBA00022679"/>
    </source>
</evidence>
<keyword evidence="11" id="KW-1185">Reference proteome</keyword>